<gene>
    <name evidence="1" type="ORF">J056_004605</name>
</gene>
<dbReference type="AlphaFoldDB" id="R9AGF2"/>
<reference evidence="2" key="1">
    <citation type="journal article" date="2013" name="BMC Genomics">
        <title>Genome and transcriptome sequencing of the halophilic fungus Wallemia ichthyophaga: haloadaptations present and absent.</title>
        <authorList>
            <person name="Zajc J."/>
            <person name="Liu Y."/>
            <person name="Dai W."/>
            <person name="Yang Z."/>
            <person name="Hu J."/>
            <person name="Gostincar C."/>
            <person name="Gunde-Cimerman N."/>
        </authorList>
    </citation>
    <scope>NUCLEOTIDE SEQUENCE [LARGE SCALE GENOMIC DNA]</scope>
    <source>
        <strain evidence="2">EXF-994 / CBS 113033</strain>
    </source>
</reference>
<keyword evidence="2" id="KW-1185">Reference proteome</keyword>
<dbReference type="HOGENOM" id="CLU_1939725_0_0_1"/>
<sequence length="130" mass="15610">MQSLRRRGSLIFRPKASYEQLRSDIGVQFHTKRKEEEKLDGLFVTKRNSQINMDTNMNNTNMNTNTHMRERVYNDIFDGQTRPYSTYRTHQPNNSFDDSSYTNTNSVKSYKYDSVKRKRQHFIHWVSSIF</sequence>
<dbReference type="RefSeq" id="XP_009268075.1">
    <property type="nucleotide sequence ID" value="XM_009269800.1"/>
</dbReference>
<dbReference type="KEGG" id="wic:J056_004605"/>
<evidence type="ECO:0000313" key="2">
    <source>
        <dbReference type="Proteomes" id="UP000014064"/>
    </source>
</evidence>
<accession>R9AGF2</accession>
<evidence type="ECO:0000313" key="1">
    <source>
        <dbReference type="EMBL" id="EOR01284.1"/>
    </source>
</evidence>
<organism evidence="1 2">
    <name type="scientific">Wallemia ichthyophaga (strain EXF-994 / CBS 113033)</name>
    <dbReference type="NCBI Taxonomy" id="1299270"/>
    <lineage>
        <taxon>Eukaryota</taxon>
        <taxon>Fungi</taxon>
        <taxon>Dikarya</taxon>
        <taxon>Basidiomycota</taxon>
        <taxon>Wallemiomycotina</taxon>
        <taxon>Wallemiomycetes</taxon>
        <taxon>Wallemiales</taxon>
        <taxon>Wallemiaceae</taxon>
        <taxon>Wallemia</taxon>
    </lineage>
</organism>
<dbReference type="GeneID" id="20377557"/>
<dbReference type="EMBL" id="KE007231">
    <property type="protein sequence ID" value="EOR01284.1"/>
    <property type="molecule type" value="Genomic_DNA"/>
</dbReference>
<name>R9AGF2_WALI9</name>
<protein>
    <submittedName>
        <fullName evidence="1">Uncharacterized protein</fullName>
    </submittedName>
</protein>
<dbReference type="Proteomes" id="UP000014064">
    <property type="component" value="Unassembled WGS sequence"/>
</dbReference>
<proteinExistence type="predicted"/>
<dbReference type="OrthoDB" id="10377703at2759"/>